<reference evidence="5 6" key="1">
    <citation type="submission" date="2019-06" db="EMBL/GenBank/DDBJ databases">
        <title>Sequencing the genomes of 1000 actinobacteria strains.</title>
        <authorList>
            <person name="Klenk H.-P."/>
        </authorList>
    </citation>
    <scope>NUCLEOTIDE SEQUENCE [LARGE SCALE GENOMIC DNA]</scope>
    <source>
        <strain evidence="5 6">DSM 45511</strain>
    </source>
</reference>
<keyword evidence="1 3" id="KW-0489">Methyltransferase</keyword>
<dbReference type="GO" id="GO:0032259">
    <property type="term" value="P:methylation"/>
    <property type="evidence" value="ECO:0007669"/>
    <property type="project" value="UniProtKB-KW"/>
</dbReference>
<feature type="binding site" evidence="3">
    <location>
        <position position="227"/>
    </location>
    <ligand>
        <name>Zn(2+)</name>
        <dbReference type="ChEBI" id="CHEBI:29105"/>
    </ligand>
</feature>
<dbReference type="Pfam" id="PF02574">
    <property type="entry name" value="S-methyl_trans"/>
    <property type="match status" value="1"/>
</dbReference>
<evidence type="ECO:0000313" key="6">
    <source>
        <dbReference type="Proteomes" id="UP000319818"/>
    </source>
</evidence>
<dbReference type="SUPFAM" id="SSF82282">
    <property type="entry name" value="Homocysteine S-methyltransferase"/>
    <property type="match status" value="1"/>
</dbReference>
<protein>
    <submittedName>
        <fullName evidence="5">Homocysteine S-methyltransferase</fullName>
    </submittedName>
</protein>
<dbReference type="PANTHER" id="PTHR11103">
    <property type="entry name" value="SLR1189 PROTEIN"/>
    <property type="match status" value="1"/>
</dbReference>
<keyword evidence="3" id="KW-0479">Metal-binding</keyword>
<comment type="cofactor">
    <cofactor evidence="3">
        <name>Zn(2+)</name>
        <dbReference type="ChEBI" id="CHEBI:29105"/>
    </cofactor>
</comment>
<accession>A0A543GBB5</accession>
<dbReference type="AlphaFoldDB" id="A0A543GBB5"/>
<dbReference type="InterPro" id="IPR036589">
    <property type="entry name" value="HCY_dom_sf"/>
</dbReference>
<dbReference type="InterPro" id="IPR003726">
    <property type="entry name" value="HCY_dom"/>
</dbReference>
<feature type="binding site" evidence="3">
    <location>
        <position position="297"/>
    </location>
    <ligand>
        <name>Zn(2+)</name>
        <dbReference type="ChEBI" id="CHEBI:29105"/>
    </ligand>
</feature>
<dbReference type="OrthoDB" id="9803687at2"/>
<organism evidence="5 6">
    <name type="scientific">Pseudonocardia cypriaca</name>
    <dbReference type="NCBI Taxonomy" id="882449"/>
    <lineage>
        <taxon>Bacteria</taxon>
        <taxon>Bacillati</taxon>
        <taxon>Actinomycetota</taxon>
        <taxon>Actinomycetes</taxon>
        <taxon>Pseudonocardiales</taxon>
        <taxon>Pseudonocardiaceae</taxon>
        <taxon>Pseudonocardia</taxon>
    </lineage>
</organism>
<dbReference type="Proteomes" id="UP000319818">
    <property type="component" value="Unassembled WGS sequence"/>
</dbReference>
<dbReference type="Gene3D" id="3.20.20.330">
    <property type="entry name" value="Homocysteine-binding-like domain"/>
    <property type="match status" value="1"/>
</dbReference>
<name>A0A543GBB5_9PSEU</name>
<feature type="domain" description="Hcy-binding" evidence="4">
    <location>
        <begin position="4"/>
        <end position="311"/>
    </location>
</feature>
<keyword evidence="3" id="KW-0862">Zinc</keyword>
<evidence type="ECO:0000256" key="2">
    <source>
        <dbReference type="ARBA" id="ARBA00022679"/>
    </source>
</evidence>
<dbReference type="GO" id="GO:0008168">
    <property type="term" value="F:methyltransferase activity"/>
    <property type="evidence" value="ECO:0007669"/>
    <property type="project" value="UniProtKB-UniRule"/>
</dbReference>
<gene>
    <name evidence="5" type="ORF">FB388_0638</name>
</gene>
<proteinExistence type="predicted"/>
<dbReference type="PROSITE" id="PS50970">
    <property type="entry name" value="HCY"/>
    <property type="match status" value="1"/>
</dbReference>
<sequence length="313" mass="33919">MSTYRHALPQLSDRVFLTDGGIETSLIYDQGMELPHFAAFVLLDDEAGRAALRRYLQPYLSIARDAGLGLVLESATWRANRDWGERLGYSRNALADVNRAAVELLGKLRGEYATADGPVVLSGCIGPRDDGYQPESLMTASQAEEYHTEQVATFQMTDADLVTAITMTHTGEAIGIARAAQAHGLPSVISFTVETDGRLPSGETLEEAIKTVDEETASAPAYYMVNCAHPTHVDTTLIAGESWNARVRGLRANASTMSHAELDVAEELDTGDIEDLGARYAALREKLPRLTVLGGCCGTDARHIDAIRRHCIA</sequence>
<evidence type="ECO:0000256" key="3">
    <source>
        <dbReference type="PROSITE-ProRule" id="PRU00333"/>
    </source>
</evidence>
<feature type="binding site" evidence="3">
    <location>
        <position position="296"/>
    </location>
    <ligand>
        <name>Zn(2+)</name>
        <dbReference type="ChEBI" id="CHEBI:29105"/>
    </ligand>
</feature>
<dbReference type="PANTHER" id="PTHR11103:SF18">
    <property type="entry name" value="SLR1189 PROTEIN"/>
    <property type="match status" value="1"/>
</dbReference>
<keyword evidence="2 3" id="KW-0808">Transferase</keyword>
<evidence type="ECO:0000259" key="4">
    <source>
        <dbReference type="PROSITE" id="PS50970"/>
    </source>
</evidence>
<evidence type="ECO:0000313" key="5">
    <source>
        <dbReference type="EMBL" id="TQM43294.1"/>
    </source>
</evidence>
<dbReference type="GO" id="GO:0046872">
    <property type="term" value="F:metal ion binding"/>
    <property type="evidence" value="ECO:0007669"/>
    <property type="project" value="UniProtKB-KW"/>
</dbReference>
<comment type="caution">
    <text evidence="5">The sequence shown here is derived from an EMBL/GenBank/DDBJ whole genome shotgun (WGS) entry which is preliminary data.</text>
</comment>
<dbReference type="EMBL" id="VFPH01000001">
    <property type="protein sequence ID" value="TQM43294.1"/>
    <property type="molecule type" value="Genomic_DNA"/>
</dbReference>
<evidence type="ECO:0000256" key="1">
    <source>
        <dbReference type="ARBA" id="ARBA00022603"/>
    </source>
</evidence>
<keyword evidence="6" id="KW-1185">Reference proteome</keyword>